<evidence type="ECO:0000313" key="9">
    <source>
        <dbReference type="Proteomes" id="UP000054516"/>
    </source>
</evidence>
<proteinExistence type="inferred from homology"/>
<gene>
    <name evidence="8" type="ORF">SAMD00023353_0100950</name>
</gene>
<evidence type="ECO:0000256" key="4">
    <source>
        <dbReference type="ARBA" id="ARBA00023235"/>
    </source>
</evidence>
<dbReference type="Pfam" id="PF00254">
    <property type="entry name" value="FKBP_C"/>
    <property type="match status" value="1"/>
</dbReference>
<dbReference type="InterPro" id="IPR001179">
    <property type="entry name" value="PPIase_FKBP_dom"/>
</dbReference>
<organism evidence="8">
    <name type="scientific">Rosellinia necatrix</name>
    <name type="common">White root-rot fungus</name>
    <dbReference type="NCBI Taxonomy" id="77044"/>
    <lineage>
        <taxon>Eukaryota</taxon>
        <taxon>Fungi</taxon>
        <taxon>Dikarya</taxon>
        <taxon>Ascomycota</taxon>
        <taxon>Pezizomycotina</taxon>
        <taxon>Sordariomycetes</taxon>
        <taxon>Xylariomycetidae</taxon>
        <taxon>Xylariales</taxon>
        <taxon>Xylariaceae</taxon>
        <taxon>Rosellinia</taxon>
    </lineage>
</organism>
<evidence type="ECO:0000313" key="8">
    <source>
        <dbReference type="EMBL" id="GAP82553.1"/>
    </source>
</evidence>
<dbReference type="InterPro" id="IPR046357">
    <property type="entry name" value="PPIase_dom_sf"/>
</dbReference>
<dbReference type="Gene3D" id="3.10.50.40">
    <property type="match status" value="1"/>
</dbReference>
<evidence type="ECO:0000256" key="1">
    <source>
        <dbReference type="ARBA" id="ARBA00000971"/>
    </source>
</evidence>
<evidence type="ECO:0000256" key="6">
    <source>
        <dbReference type="PROSITE-ProRule" id="PRU00277"/>
    </source>
</evidence>
<dbReference type="Proteomes" id="UP000054516">
    <property type="component" value="Unassembled WGS sequence"/>
</dbReference>
<dbReference type="GO" id="GO:0005737">
    <property type="term" value="C:cytoplasm"/>
    <property type="evidence" value="ECO:0007669"/>
    <property type="project" value="TreeGrafter"/>
</dbReference>
<feature type="domain" description="PPIase FKBP-type" evidence="7">
    <location>
        <begin position="19"/>
        <end position="113"/>
    </location>
</feature>
<dbReference type="PANTHER" id="PTHR10516">
    <property type="entry name" value="PEPTIDYL-PROLYL CIS-TRANS ISOMERASE"/>
    <property type="match status" value="1"/>
</dbReference>
<dbReference type="FunFam" id="3.10.50.40:FF:000050">
    <property type="entry name" value="Peptidylprolyl isomerase"/>
    <property type="match status" value="1"/>
</dbReference>
<dbReference type="EC" id="5.2.1.8" evidence="6"/>
<dbReference type="PROSITE" id="PS50059">
    <property type="entry name" value="FKBP_PPIASE"/>
    <property type="match status" value="1"/>
</dbReference>
<sequence>MGVTKTVIQEGTGATPTVGQTVTIEYTGWLKNTNKPNNKGDKFDSSVGRGDFVTRIGVGQVIKGWDEGVTQMKVGEKATLDISSDFGYGTRGFTGHIPPNADLIFDVHLKKVA</sequence>
<evidence type="ECO:0000256" key="3">
    <source>
        <dbReference type="ARBA" id="ARBA00023110"/>
    </source>
</evidence>
<dbReference type="PANTHER" id="PTHR10516:SF447">
    <property type="entry name" value="FK506-BINDING PROTEIN 1B"/>
    <property type="match status" value="1"/>
</dbReference>
<comment type="catalytic activity">
    <reaction evidence="1 6">
        <text>[protein]-peptidylproline (omega=180) = [protein]-peptidylproline (omega=0)</text>
        <dbReference type="Rhea" id="RHEA:16237"/>
        <dbReference type="Rhea" id="RHEA-COMP:10747"/>
        <dbReference type="Rhea" id="RHEA-COMP:10748"/>
        <dbReference type="ChEBI" id="CHEBI:83833"/>
        <dbReference type="ChEBI" id="CHEBI:83834"/>
        <dbReference type="EC" id="5.2.1.8"/>
    </reaction>
</comment>
<keyword evidence="3 6" id="KW-0697">Rotamase</keyword>
<name>A0A1S7UHD3_ROSNE</name>
<dbReference type="InterPro" id="IPR050689">
    <property type="entry name" value="FKBP-type_PPIase"/>
</dbReference>
<keyword evidence="4 6" id="KW-0413">Isomerase</keyword>
<comment type="function">
    <text evidence="2">PPIases accelerate the folding of proteins. It catalyzes the cis-trans isomerization of proline imidic peptide bonds in oligopeptides.</text>
</comment>
<keyword evidence="9" id="KW-1185">Reference proteome</keyword>
<reference evidence="8" key="1">
    <citation type="submission" date="2016-03" db="EMBL/GenBank/DDBJ databases">
        <title>Draft genome sequence of Rosellinia necatrix.</title>
        <authorList>
            <person name="Kanematsu S."/>
        </authorList>
    </citation>
    <scope>NUCLEOTIDE SEQUENCE [LARGE SCALE GENOMIC DNA]</scope>
    <source>
        <strain evidence="8">W97</strain>
    </source>
</reference>
<dbReference type="OrthoDB" id="1902587at2759"/>
<evidence type="ECO:0000256" key="2">
    <source>
        <dbReference type="ARBA" id="ARBA00002388"/>
    </source>
</evidence>
<evidence type="ECO:0000259" key="7">
    <source>
        <dbReference type="PROSITE" id="PS50059"/>
    </source>
</evidence>
<protein>
    <recommendedName>
        <fullName evidence="6">peptidylprolyl isomerase</fullName>
        <ecNumber evidence="6">5.2.1.8</ecNumber>
    </recommendedName>
</protein>
<dbReference type="EMBL" id="DF977446">
    <property type="protein sequence ID" value="GAP82553.1"/>
    <property type="molecule type" value="Genomic_DNA"/>
</dbReference>
<accession>A0A1S7UHD3</accession>
<comment type="similarity">
    <text evidence="5">Belongs to the FKBP-type PPIase family. FKBP1 subfamily.</text>
</comment>
<dbReference type="AlphaFoldDB" id="A0A1S7UHD3"/>
<dbReference type="STRING" id="77044.A0A1S7UHD3"/>
<dbReference type="SUPFAM" id="SSF54534">
    <property type="entry name" value="FKBP-like"/>
    <property type="match status" value="1"/>
</dbReference>
<evidence type="ECO:0000256" key="5">
    <source>
        <dbReference type="ARBA" id="ARBA00038106"/>
    </source>
</evidence>
<dbReference type="OMA" id="EQFDASW"/>
<dbReference type="GO" id="GO:0003755">
    <property type="term" value="F:peptidyl-prolyl cis-trans isomerase activity"/>
    <property type="evidence" value="ECO:0007669"/>
    <property type="project" value="UniProtKB-KW"/>
</dbReference>